<dbReference type="EMBL" id="FNHG01000004">
    <property type="protein sequence ID" value="SDM04456.1"/>
    <property type="molecule type" value="Genomic_DNA"/>
</dbReference>
<dbReference type="SMART" id="SM00052">
    <property type="entry name" value="EAL"/>
    <property type="match status" value="1"/>
</dbReference>
<feature type="domain" description="EAL" evidence="1">
    <location>
        <begin position="272"/>
        <end position="518"/>
    </location>
</feature>
<protein>
    <submittedName>
        <fullName evidence="2">EAL domain, c-di-GMP-specific phosphodiesterase class I (Or its enzymatically inactive variant)</fullName>
    </submittedName>
</protein>
<dbReference type="OrthoDB" id="23692at2"/>
<accession>A0A1G9Q0D0</accession>
<gene>
    <name evidence="2" type="ORF">SAMN04488568_104110</name>
</gene>
<evidence type="ECO:0000313" key="3">
    <source>
        <dbReference type="Proteomes" id="UP000199759"/>
    </source>
</evidence>
<dbReference type="PROSITE" id="PS50883">
    <property type="entry name" value="EAL"/>
    <property type="match status" value="1"/>
</dbReference>
<dbReference type="Pfam" id="PF00563">
    <property type="entry name" value="EAL"/>
    <property type="match status" value="1"/>
</dbReference>
<evidence type="ECO:0000313" key="2">
    <source>
        <dbReference type="EMBL" id="SDM04456.1"/>
    </source>
</evidence>
<dbReference type="STRING" id="144026.SAMN04488568_104110"/>
<dbReference type="GO" id="GO:0071111">
    <property type="term" value="F:cyclic-guanylate-specific phosphodiesterase activity"/>
    <property type="evidence" value="ECO:0007669"/>
    <property type="project" value="InterPro"/>
</dbReference>
<dbReference type="CDD" id="cd01948">
    <property type="entry name" value="EAL"/>
    <property type="match status" value="1"/>
</dbReference>
<dbReference type="Proteomes" id="UP000199759">
    <property type="component" value="Unassembled WGS sequence"/>
</dbReference>
<dbReference type="AlphaFoldDB" id="A0A1G9Q0D0"/>
<dbReference type="InterPro" id="IPR035919">
    <property type="entry name" value="EAL_sf"/>
</dbReference>
<proteinExistence type="predicted"/>
<dbReference type="SUPFAM" id="SSF141868">
    <property type="entry name" value="EAL domain-like"/>
    <property type="match status" value="1"/>
</dbReference>
<dbReference type="PANTHER" id="PTHR33121:SF79">
    <property type="entry name" value="CYCLIC DI-GMP PHOSPHODIESTERASE PDED-RELATED"/>
    <property type="match status" value="1"/>
</dbReference>
<evidence type="ECO:0000259" key="1">
    <source>
        <dbReference type="PROSITE" id="PS50883"/>
    </source>
</evidence>
<dbReference type="InterPro" id="IPR050706">
    <property type="entry name" value="Cyclic-di-GMP_PDE-like"/>
</dbReference>
<name>A0A1G9Q0D0_9PROT</name>
<organism evidence="2 3">
    <name type="scientific">Maricaulis salignorans</name>
    <dbReference type="NCBI Taxonomy" id="144026"/>
    <lineage>
        <taxon>Bacteria</taxon>
        <taxon>Pseudomonadati</taxon>
        <taxon>Pseudomonadota</taxon>
        <taxon>Alphaproteobacteria</taxon>
        <taxon>Maricaulales</taxon>
        <taxon>Maricaulaceae</taxon>
        <taxon>Maricaulis</taxon>
    </lineage>
</organism>
<dbReference type="InterPro" id="IPR001633">
    <property type="entry name" value="EAL_dom"/>
</dbReference>
<reference evidence="2 3" key="1">
    <citation type="submission" date="2016-10" db="EMBL/GenBank/DDBJ databases">
        <authorList>
            <person name="de Groot N.N."/>
        </authorList>
    </citation>
    <scope>NUCLEOTIDE SEQUENCE [LARGE SCALE GENOMIC DNA]</scope>
    <source>
        <strain evidence="2 3">DSM 16077</strain>
    </source>
</reference>
<dbReference type="PANTHER" id="PTHR33121">
    <property type="entry name" value="CYCLIC DI-GMP PHOSPHODIESTERASE PDEF"/>
    <property type="match status" value="1"/>
</dbReference>
<sequence>MSLIEQRNRFLSFAFAAADILIETDLNGLTCYAAGATATLGEPSIESGGVDFSQRLDRTSRPIVTALMRSLKPGRRVGPVRVAVGGREAQLSAWLLGDDDRIRWAMSFSALNAPAEVDPQAFSRTAQGAIATARESGVPMTMSVLQIDGIEDINRLIGAKRADMLRQAVTAECTNTVGTGGVAKQVDTARIALIHPASADLKALCASIEELLQDNTLKNTRVRIDSIPDAPELEPEIAIQAFLHAVNMAADSANVLDVQSLQKVAAEMMEDTRRRMNEIRATIAGRVIEPHAQAIVELSTGKVAHYELLLRLPGGQPVSESVGFAESTGLIYEIDMAMVEIAANFLRDDFDRPALAVNLSGRSLENPAWGKKFLQMLADLRIDRRRLHFELTETATVKNVKAANAVIQKIRERGHRVCLDDFGAGAAGFQYLRDFPADVVKIDGSYMRHQKMDERDTAILQGMVSLCQSLKLDTVAEMIETEQRAKQMQALGVTYGQGYYFGKPLPLKMLSDPRRLPSRAA</sequence>
<keyword evidence="3" id="KW-1185">Reference proteome</keyword>
<dbReference type="Gene3D" id="3.20.20.450">
    <property type="entry name" value="EAL domain"/>
    <property type="match status" value="1"/>
</dbReference>